<dbReference type="Pfam" id="PF19054">
    <property type="entry name" value="DUF5753"/>
    <property type="match status" value="1"/>
</dbReference>
<dbReference type="RefSeq" id="WP_377867857.1">
    <property type="nucleotide sequence ID" value="NZ_JBHMAY010000002.1"/>
</dbReference>
<name>A0ABV7QAC3_9PSEU</name>
<gene>
    <name evidence="2" type="ORF">ACFORO_08865</name>
</gene>
<reference evidence="3" key="1">
    <citation type="journal article" date="2019" name="Int. J. Syst. Evol. Microbiol.">
        <title>The Global Catalogue of Microorganisms (GCM) 10K type strain sequencing project: providing services to taxonomists for standard genome sequencing and annotation.</title>
        <authorList>
            <consortium name="The Broad Institute Genomics Platform"/>
            <consortium name="The Broad Institute Genome Sequencing Center for Infectious Disease"/>
            <person name="Wu L."/>
            <person name="Ma J."/>
        </authorList>
    </citation>
    <scope>NUCLEOTIDE SEQUENCE [LARGE SCALE GENOMIC DNA]</scope>
    <source>
        <strain evidence="3">CGMCC 4.7682</strain>
    </source>
</reference>
<dbReference type="Gene3D" id="1.10.260.40">
    <property type="entry name" value="lambda repressor-like DNA-binding domains"/>
    <property type="match status" value="1"/>
</dbReference>
<dbReference type="Pfam" id="PF13560">
    <property type="entry name" value="HTH_31"/>
    <property type="match status" value="1"/>
</dbReference>
<dbReference type="CDD" id="cd00093">
    <property type="entry name" value="HTH_XRE"/>
    <property type="match status" value="1"/>
</dbReference>
<sequence length="261" mass="27611">MRGTSALTPRARALGTALRRARVDARFGLRELARRVGINAALLSNWEQALRVPSVEDVAGLLGALGVTGRRKEELLGLARGVLGPNWVADSGQTAADIVSSLERTAAIVIAWHPLLIPRALQTAEYGRVAASAVPYGCSAPTEAYVGENALSTVVGGADTMGRQLCFLAETAAAAEGPIVRVVPASVGWHPALSGPFTLYRTANAAVVHCQHHDAATFLFENKENGRHQPVVASLRRLALSEQETAELLVRKTQSRSKAAA</sequence>
<dbReference type="SMART" id="SM00530">
    <property type="entry name" value="HTH_XRE"/>
    <property type="match status" value="1"/>
</dbReference>
<dbReference type="PROSITE" id="PS50943">
    <property type="entry name" value="HTH_CROC1"/>
    <property type="match status" value="1"/>
</dbReference>
<dbReference type="InterPro" id="IPR043917">
    <property type="entry name" value="DUF5753"/>
</dbReference>
<dbReference type="Proteomes" id="UP001595764">
    <property type="component" value="Unassembled WGS sequence"/>
</dbReference>
<dbReference type="SUPFAM" id="SSF47413">
    <property type="entry name" value="lambda repressor-like DNA-binding domains"/>
    <property type="match status" value="1"/>
</dbReference>
<proteinExistence type="predicted"/>
<evidence type="ECO:0000313" key="2">
    <source>
        <dbReference type="EMBL" id="MFC3510270.1"/>
    </source>
</evidence>
<dbReference type="InterPro" id="IPR001387">
    <property type="entry name" value="Cro/C1-type_HTH"/>
</dbReference>
<dbReference type="EMBL" id="JBHRWI010000013">
    <property type="protein sequence ID" value="MFC3510270.1"/>
    <property type="molecule type" value="Genomic_DNA"/>
</dbReference>
<evidence type="ECO:0000259" key="1">
    <source>
        <dbReference type="PROSITE" id="PS50943"/>
    </source>
</evidence>
<comment type="caution">
    <text evidence="2">The sequence shown here is derived from an EMBL/GenBank/DDBJ whole genome shotgun (WGS) entry which is preliminary data.</text>
</comment>
<dbReference type="InterPro" id="IPR010982">
    <property type="entry name" value="Lambda_DNA-bd_dom_sf"/>
</dbReference>
<organism evidence="2 3">
    <name type="scientific">Amycolatopsis halotolerans</name>
    <dbReference type="NCBI Taxonomy" id="330083"/>
    <lineage>
        <taxon>Bacteria</taxon>
        <taxon>Bacillati</taxon>
        <taxon>Actinomycetota</taxon>
        <taxon>Actinomycetes</taxon>
        <taxon>Pseudonocardiales</taxon>
        <taxon>Pseudonocardiaceae</taxon>
        <taxon>Amycolatopsis</taxon>
    </lineage>
</organism>
<accession>A0ABV7QAC3</accession>
<keyword evidence="3" id="KW-1185">Reference proteome</keyword>
<protein>
    <submittedName>
        <fullName evidence="2">Scr1 family TA system antitoxin-like transcriptional regulator</fullName>
    </submittedName>
</protein>
<evidence type="ECO:0000313" key="3">
    <source>
        <dbReference type="Proteomes" id="UP001595764"/>
    </source>
</evidence>
<feature type="domain" description="HTH cro/C1-type" evidence="1">
    <location>
        <begin position="18"/>
        <end position="75"/>
    </location>
</feature>